<gene>
    <name evidence="1" type="ORF">RRG08_023513</name>
</gene>
<sequence length="179" mass="20172">MGSRLLLFHCAGLEPIPLKSQGLTSIVLAWRSQDKRFNETKRSKYSPFPSQAKDLPPLCWLGGLRASGSTRQNDQNIALPLTSQGLTSIVLAWRSQDKRFNETKRSKYSPFPSQAKDLPPLCWLGGLRTSGSMRQNDQNIAHSPHKPRTYLCPQNLLLFLASNCLHPNYMAKFSTTRET</sequence>
<dbReference type="AlphaFoldDB" id="A0AAE0YYE5"/>
<accession>A0AAE0YYE5</accession>
<name>A0AAE0YYE5_9GAST</name>
<protein>
    <submittedName>
        <fullName evidence="1">Uncharacterized protein</fullName>
    </submittedName>
</protein>
<evidence type="ECO:0000313" key="2">
    <source>
        <dbReference type="Proteomes" id="UP001283361"/>
    </source>
</evidence>
<organism evidence="1 2">
    <name type="scientific">Elysia crispata</name>
    <name type="common">lettuce slug</name>
    <dbReference type="NCBI Taxonomy" id="231223"/>
    <lineage>
        <taxon>Eukaryota</taxon>
        <taxon>Metazoa</taxon>
        <taxon>Spiralia</taxon>
        <taxon>Lophotrochozoa</taxon>
        <taxon>Mollusca</taxon>
        <taxon>Gastropoda</taxon>
        <taxon>Heterobranchia</taxon>
        <taxon>Euthyneura</taxon>
        <taxon>Panpulmonata</taxon>
        <taxon>Sacoglossa</taxon>
        <taxon>Placobranchoidea</taxon>
        <taxon>Plakobranchidae</taxon>
        <taxon>Elysia</taxon>
    </lineage>
</organism>
<dbReference type="EMBL" id="JAWDGP010005130">
    <property type="protein sequence ID" value="KAK3759395.1"/>
    <property type="molecule type" value="Genomic_DNA"/>
</dbReference>
<evidence type="ECO:0000313" key="1">
    <source>
        <dbReference type="EMBL" id="KAK3759395.1"/>
    </source>
</evidence>
<proteinExistence type="predicted"/>
<keyword evidence="2" id="KW-1185">Reference proteome</keyword>
<reference evidence="1" key="1">
    <citation type="journal article" date="2023" name="G3 (Bethesda)">
        <title>A reference genome for the long-term kleptoplast-retaining sea slug Elysia crispata morphotype clarki.</title>
        <authorList>
            <person name="Eastman K.E."/>
            <person name="Pendleton A.L."/>
            <person name="Shaikh M.A."/>
            <person name="Suttiyut T."/>
            <person name="Ogas R."/>
            <person name="Tomko P."/>
            <person name="Gavelis G."/>
            <person name="Widhalm J.R."/>
            <person name="Wisecaver J.H."/>
        </authorList>
    </citation>
    <scope>NUCLEOTIDE SEQUENCE</scope>
    <source>
        <strain evidence="1">ECLA1</strain>
    </source>
</reference>
<dbReference type="Proteomes" id="UP001283361">
    <property type="component" value="Unassembled WGS sequence"/>
</dbReference>
<comment type="caution">
    <text evidence="1">The sequence shown here is derived from an EMBL/GenBank/DDBJ whole genome shotgun (WGS) entry which is preliminary data.</text>
</comment>